<dbReference type="GO" id="GO:0005634">
    <property type="term" value="C:nucleus"/>
    <property type="evidence" value="ECO:0007669"/>
    <property type="project" value="UniProtKB-SubCell"/>
</dbReference>
<keyword evidence="4" id="KW-0539">Nucleus</keyword>
<dbReference type="InterPro" id="IPR003923">
    <property type="entry name" value="TAF10"/>
</dbReference>
<keyword evidence="8" id="KW-1185">Reference proteome</keyword>
<evidence type="ECO:0000256" key="1">
    <source>
        <dbReference type="ARBA" id="ARBA00004123"/>
    </source>
</evidence>
<dbReference type="EMBL" id="JBGFUD010003175">
    <property type="protein sequence ID" value="MFH4978409.1"/>
    <property type="molecule type" value="Genomic_DNA"/>
</dbReference>
<evidence type="ECO:0000256" key="4">
    <source>
        <dbReference type="ARBA" id="ARBA00023242"/>
    </source>
</evidence>
<evidence type="ECO:0000256" key="5">
    <source>
        <dbReference type="ARBA" id="ARBA00025730"/>
    </source>
</evidence>
<evidence type="ECO:0008006" key="9">
    <source>
        <dbReference type="Google" id="ProtNLM"/>
    </source>
</evidence>
<evidence type="ECO:0000256" key="2">
    <source>
        <dbReference type="ARBA" id="ARBA00023015"/>
    </source>
</evidence>
<dbReference type="PRINTS" id="PR01443">
    <property type="entry name" value="TFIID30KDSUB"/>
</dbReference>
<dbReference type="Pfam" id="PF03540">
    <property type="entry name" value="TAF10"/>
    <property type="match status" value="1"/>
</dbReference>
<keyword evidence="2" id="KW-0805">Transcription regulation</keyword>
<feature type="compositionally biased region" description="Polar residues" evidence="6">
    <location>
        <begin position="15"/>
        <end position="32"/>
    </location>
</feature>
<dbReference type="AlphaFoldDB" id="A0ABD6EM65"/>
<gene>
    <name evidence="7" type="ORF">AB6A40_005118</name>
</gene>
<sequence>MSEQRESNVPLDQAASHSGPQTGTSGNINTQRIIAPNSQQPSPSPLLATGSVPPGSSLKDFVNDLEEYAPTIPDAVTIHYMKKSGVDNTDPRVIRLFSLAAQKFCSDIVLDCMQQARMKGIGQTKKGTKETRYTLTAELLEPVLAEYGIELKKPPYYQ</sequence>
<evidence type="ECO:0000313" key="8">
    <source>
        <dbReference type="Proteomes" id="UP001608902"/>
    </source>
</evidence>
<evidence type="ECO:0000256" key="6">
    <source>
        <dbReference type="SAM" id="MobiDB-lite"/>
    </source>
</evidence>
<evidence type="ECO:0000256" key="3">
    <source>
        <dbReference type="ARBA" id="ARBA00023163"/>
    </source>
</evidence>
<dbReference type="PANTHER" id="PTHR21242:SF0">
    <property type="entry name" value="TRANSCRIPTION INITIATION FACTOR TFIID SUBUNIT 10"/>
    <property type="match status" value="1"/>
</dbReference>
<dbReference type="CDD" id="cd07982">
    <property type="entry name" value="HFD_TAF10"/>
    <property type="match status" value="1"/>
</dbReference>
<dbReference type="PANTHER" id="PTHR21242">
    <property type="entry name" value="TRANSCRIPTION INITIATION FACTOR TFIID SUBUNIT 10"/>
    <property type="match status" value="1"/>
</dbReference>
<protein>
    <recommendedName>
        <fullName evidence="9">Transcription initiation factor TFIID subunit 10</fullName>
    </recommendedName>
</protein>
<comment type="similarity">
    <text evidence="5">Belongs to the TAF10 family.</text>
</comment>
<evidence type="ECO:0000313" key="7">
    <source>
        <dbReference type="EMBL" id="MFH4978409.1"/>
    </source>
</evidence>
<comment type="subcellular location">
    <subcellularLocation>
        <location evidence="1">Nucleus</location>
    </subcellularLocation>
</comment>
<reference evidence="7 8" key="1">
    <citation type="submission" date="2024-08" db="EMBL/GenBank/DDBJ databases">
        <title>Gnathostoma spinigerum genome.</title>
        <authorList>
            <person name="Gonzalez-Bertolin B."/>
            <person name="Monzon S."/>
            <person name="Zaballos A."/>
            <person name="Jimenez P."/>
            <person name="Dekumyoy P."/>
            <person name="Varona S."/>
            <person name="Cuesta I."/>
            <person name="Sumanam S."/>
            <person name="Adisakwattana P."/>
            <person name="Gasser R.B."/>
            <person name="Hernandez-Gonzalez A."/>
            <person name="Young N.D."/>
            <person name="Perteguer M.J."/>
        </authorList>
    </citation>
    <scope>NUCLEOTIDE SEQUENCE [LARGE SCALE GENOMIC DNA]</scope>
    <source>
        <strain evidence="7">AL3</strain>
        <tissue evidence="7">Liver</tissue>
    </source>
</reference>
<comment type="caution">
    <text evidence="7">The sequence shown here is derived from an EMBL/GenBank/DDBJ whole genome shotgun (WGS) entry which is preliminary data.</text>
</comment>
<feature type="compositionally biased region" description="Low complexity" evidence="6">
    <location>
        <begin position="38"/>
        <end position="47"/>
    </location>
</feature>
<keyword evidence="3" id="KW-0804">Transcription</keyword>
<proteinExistence type="inferred from homology"/>
<name>A0ABD6EM65_9BILA</name>
<feature type="region of interest" description="Disordered" evidence="6">
    <location>
        <begin position="1"/>
        <end position="59"/>
    </location>
</feature>
<organism evidence="7 8">
    <name type="scientific">Gnathostoma spinigerum</name>
    <dbReference type="NCBI Taxonomy" id="75299"/>
    <lineage>
        <taxon>Eukaryota</taxon>
        <taxon>Metazoa</taxon>
        <taxon>Ecdysozoa</taxon>
        <taxon>Nematoda</taxon>
        <taxon>Chromadorea</taxon>
        <taxon>Rhabditida</taxon>
        <taxon>Spirurina</taxon>
        <taxon>Gnathostomatomorpha</taxon>
        <taxon>Gnathostomatoidea</taxon>
        <taxon>Gnathostomatidae</taxon>
        <taxon>Gnathostoma</taxon>
    </lineage>
</organism>
<dbReference type="Proteomes" id="UP001608902">
    <property type="component" value="Unassembled WGS sequence"/>
</dbReference>
<accession>A0ABD6EM65</accession>